<feature type="non-terminal residue" evidence="1">
    <location>
        <position position="40"/>
    </location>
</feature>
<reference evidence="1" key="1">
    <citation type="submission" date="2020-02" db="EMBL/GenBank/DDBJ databases">
        <authorList>
            <person name="Meier V. D."/>
        </authorList>
    </citation>
    <scope>NUCLEOTIDE SEQUENCE</scope>
    <source>
        <strain evidence="1">AVDCRST_MAG38</strain>
    </source>
</reference>
<gene>
    <name evidence="1" type="ORF">AVDCRST_MAG38-2054</name>
</gene>
<evidence type="ECO:0000313" key="1">
    <source>
        <dbReference type="EMBL" id="CAA9482509.1"/>
    </source>
</evidence>
<protein>
    <submittedName>
        <fullName evidence="1">Uncharacterized protein</fullName>
    </submittedName>
</protein>
<name>A0A6J4RUK9_9ACTN</name>
<dbReference type="EMBL" id="CADCVJ010000178">
    <property type="protein sequence ID" value="CAA9482509.1"/>
    <property type="molecule type" value="Genomic_DNA"/>
</dbReference>
<dbReference type="AlphaFoldDB" id="A0A6J4RUK9"/>
<accession>A0A6J4RUK9</accession>
<proteinExistence type="predicted"/>
<organism evidence="1">
    <name type="scientific">uncultured Solirubrobacteraceae bacterium</name>
    <dbReference type="NCBI Taxonomy" id="1162706"/>
    <lineage>
        <taxon>Bacteria</taxon>
        <taxon>Bacillati</taxon>
        <taxon>Actinomycetota</taxon>
        <taxon>Thermoleophilia</taxon>
        <taxon>Solirubrobacterales</taxon>
        <taxon>Solirubrobacteraceae</taxon>
        <taxon>environmental samples</taxon>
    </lineage>
</organism>
<sequence length="40" mass="4600">MLDYKGGHKLYFNSERIRCSSRLNCQGIADPNAPLFEQAR</sequence>